<dbReference type="RefSeq" id="XP_025349361.1">
    <property type="nucleotide sequence ID" value="XM_025491103.1"/>
</dbReference>
<evidence type="ECO:0000256" key="1">
    <source>
        <dbReference type="SAM" id="MobiDB-lite"/>
    </source>
</evidence>
<keyword evidence="2" id="KW-1133">Transmembrane helix</keyword>
<dbReference type="Proteomes" id="UP000245942">
    <property type="component" value="Unassembled WGS sequence"/>
</dbReference>
<feature type="compositionally biased region" description="Low complexity" evidence="1">
    <location>
        <begin position="236"/>
        <end position="256"/>
    </location>
</feature>
<proteinExistence type="predicted"/>
<dbReference type="AlphaFoldDB" id="A0A316UCQ8"/>
<dbReference type="GeneID" id="37012837"/>
<reference evidence="3 4" key="1">
    <citation type="journal article" date="2018" name="Mol. Biol. Evol.">
        <title>Broad Genomic Sampling Reveals a Smut Pathogenic Ancestry of the Fungal Clade Ustilaginomycotina.</title>
        <authorList>
            <person name="Kijpornyongpan T."/>
            <person name="Mondo S.J."/>
            <person name="Barry K."/>
            <person name="Sandor L."/>
            <person name="Lee J."/>
            <person name="Lipzen A."/>
            <person name="Pangilinan J."/>
            <person name="LaButti K."/>
            <person name="Hainaut M."/>
            <person name="Henrissat B."/>
            <person name="Grigoriev I.V."/>
            <person name="Spatafora J.W."/>
            <person name="Aime M.C."/>
        </authorList>
    </citation>
    <scope>NUCLEOTIDE SEQUENCE [LARGE SCALE GENOMIC DNA]</scope>
    <source>
        <strain evidence="3 4">MCA 4718</strain>
    </source>
</reference>
<feature type="compositionally biased region" description="Polar residues" evidence="1">
    <location>
        <begin position="1"/>
        <end position="18"/>
    </location>
</feature>
<feature type="compositionally biased region" description="Polar residues" evidence="1">
    <location>
        <begin position="193"/>
        <end position="210"/>
    </location>
</feature>
<evidence type="ECO:0000313" key="3">
    <source>
        <dbReference type="EMBL" id="PWN22201.1"/>
    </source>
</evidence>
<protein>
    <submittedName>
        <fullName evidence="3">Uncharacterized protein</fullName>
    </submittedName>
</protein>
<feature type="compositionally biased region" description="Polar residues" evidence="1">
    <location>
        <begin position="718"/>
        <end position="739"/>
    </location>
</feature>
<keyword evidence="2" id="KW-0472">Membrane</keyword>
<feature type="compositionally biased region" description="Low complexity" evidence="1">
    <location>
        <begin position="103"/>
        <end position="121"/>
    </location>
</feature>
<name>A0A316UCQ8_9BASI</name>
<sequence>MSRTSSRQAASLPSSPYQSRNGRRSSTSSSDGWWEHVLPEGQLAERLRKAHEPNANSLNVPTSTSRRGRRDISSTPTTPRLQTLPAPRSIVFPSRDIPDVEGSSAGSRASSTVGSVSSMRTNFDKPLKSPRSAKLADTIDTTRKGKTPLRGSEAPRSRPQSLKEPSGITTTDTRRKPLSQVSYQPKPFPSLSLYGSRSPLSSTPEVSSGSEAEDDATSSSYRRRTRSAVSLSAMGAAQTHTSAASSSSHSTQLSFHSSFSRSTGRAASRKVNFELDQAAPLKSEGVASRTPQSSERPTRTGLFAAEGLLNPQFFQALPSRLPADPTSGLPQRRTTEPPTNSNHSAIESLAASGAQHWFNSASSSTMSRRRTRTLSRDGFASQRTATSRRPGSAGEMAHQSPRGSIHLSDGEKDRIKQSLAARRTGGSVPESKAALEYPTPLDLQHLPLSRSLQHAQDSLFRTTTNALGFSRSLLSVPGPLFRPLLHFTLIWCVSGATVMALVGCLMMSYFLTAWDDVAPSRKWAHSQSKGKQRAASEMREGQYDDDSGSSTISSDGLNTGTNTTATTTSGETSPGTNPSSRRSSTTMELTRHALDHLVLHPLTYAASVPIAVAKSFTPSMVESASASSRRASLAAEDAMRHPSSLHRHPSAANEVVSPPLTSPASSNKSAPPPPPPKPKDLPPRPPLSALIPSMLFTILIAVGAGLVGGWAKKYSKPTPRSTPSASAANSGRTTPTTSKAHAAAIPVEDEDSTEREEEADAM</sequence>
<keyword evidence="2" id="KW-0812">Transmembrane</keyword>
<dbReference type="STRING" id="1684307.A0A316UCQ8"/>
<feature type="region of interest" description="Disordered" evidence="1">
    <location>
        <begin position="632"/>
        <end position="686"/>
    </location>
</feature>
<evidence type="ECO:0000256" key="2">
    <source>
        <dbReference type="SAM" id="Phobius"/>
    </source>
</evidence>
<feature type="region of interest" description="Disordered" evidence="1">
    <location>
        <begin position="522"/>
        <end position="587"/>
    </location>
</feature>
<feature type="compositionally biased region" description="Polar residues" evidence="1">
    <location>
        <begin position="54"/>
        <end position="65"/>
    </location>
</feature>
<dbReference type="OrthoDB" id="3367059at2759"/>
<dbReference type="EMBL" id="KZ819323">
    <property type="protein sequence ID" value="PWN22201.1"/>
    <property type="molecule type" value="Genomic_DNA"/>
</dbReference>
<feature type="region of interest" description="Disordered" evidence="1">
    <location>
        <begin position="318"/>
        <end position="344"/>
    </location>
</feature>
<feature type="compositionally biased region" description="Low complexity" evidence="1">
    <location>
        <begin position="548"/>
        <end position="580"/>
    </location>
</feature>
<feature type="compositionally biased region" description="Acidic residues" evidence="1">
    <location>
        <begin position="747"/>
        <end position="762"/>
    </location>
</feature>
<feature type="compositionally biased region" description="Basic residues" evidence="1">
    <location>
        <begin position="522"/>
        <end position="532"/>
    </location>
</feature>
<feature type="transmembrane region" description="Helical" evidence="2">
    <location>
        <begin position="484"/>
        <end position="512"/>
    </location>
</feature>
<feature type="compositionally biased region" description="Basic and acidic residues" evidence="1">
    <location>
        <begin position="33"/>
        <end position="52"/>
    </location>
</feature>
<feature type="region of interest" description="Disordered" evidence="1">
    <location>
        <begin position="714"/>
        <end position="762"/>
    </location>
</feature>
<feature type="transmembrane region" description="Helical" evidence="2">
    <location>
        <begin position="687"/>
        <end position="711"/>
    </location>
</feature>
<feature type="region of interest" description="Disordered" evidence="1">
    <location>
        <begin position="1"/>
        <end position="256"/>
    </location>
</feature>
<gene>
    <name evidence="3" type="ORF">BCV69DRAFT_276208</name>
</gene>
<evidence type="ECO:0000313" key="4">
    <source>
        <dbReference type="Proteomes" id="UP000245942"/>
    </source>
</evidence>
<feature type="region of interest" description="Disordered" evidence="1">
    <location>
        <begin position="359"/>
        <end position="412"/>
    </location>
</feature>
<accession>A0A316UCQ8</accession>
<keyword evidence="4" id="KW-1185">Reference proteome</keyword>
<organism evidence="3 4">
    <name type="scientific">Pseudomicrostroma glucosiphilum</name>
    <dbReference type="NCBI Taxonomy" id="1684307"/>
    <lineage>
        <taxon>Eukaryota</taxon>
        <taxon>Fungi</taxon>
        <taxon>Dikarya</taxon>
        <taxon>Basidiomycota</taxon>
        <taxon>Ustilaginomycotina</taxon>
        <taxon>Exobasidiomycetes</taxon>
        <taxon>Microstromatales</taxon>
        <taxon>Microstromatales incertae sedis</taxon>
        <taxon>Pseudomicrostroma</taxon>
    </lineage>
</organism>